<gene>
    <name evidence="2" type="ORF">SCF082_LOCUS4687</name>
    <name evidence="3" type="ORF">SCF082_LOCUS4708</name>
</gene>
<name>A0ABP0I0Y6_9DINO</name>
<sequence length="64" mass="7038">MGWCSIPQSISTSPSSSSLASARSFLGGMKALKECELGESVDFESLLIWHMVIRELAKSHPTRR</sequence>
<evidence type="ECO:0000313" key="2">
    <source>
        <dbReference type="EMBL" id="CAK8996203.1"/>
    </source>
</evidence>
<protein>
    <submittedName>
        <fullName evidence="3">Uncharacterized protein</fullName>
    </submittedName>
</protein>
<keyword evidence="4" id="KW-1185">Reference proteome</keyword>
<organism evidence="3 4">
    <name type="scientific">Durusdinium trenchii</name>
    <dbReference type="NCBI Taxonomy" id="1381693"/>
    <lineage>
        <taxon>Eukaryota</taxon>
        <taxon>Sar</taxon>
        <taxon>Alveolata</taxon>
        <taxon>Dinophyceae</taxon>
        <taxon>Suessiales</taxon>
        <taxon>Symbiodiniaceae</taxon>
        <taxon>Durusdinium</taxon>
    </lineage>
</organism>
<accession>A0ABP0I0Y6</accession>
<evidence type="ECO:0000313" key="3">
    <source>
        <dbReference type="EMBL" id="CAK8996255.1"/>
    </source>
</evidence>
<reference evidence="3 4" key="1">
    <citation type="submission" date="2024-02" db="EMBL/GenBank/DDBJ databases">
        <authorList>
            <person name="Chen Y."/>
            <person name="Shah S."/>
            <person name="Dougan E. K."/>
            <person name="Thang M."/>
            <person name="Chan C."/>
        </authorList>
    </citation>
    <scope>NUCLEOTIDE SEQUENCE [LARGE SCALE GENOMIC DNA]</scope>
</reference>
<proteinExistence type="predicted"/>
<evidence type="ECO:0000256" key="1">
    <source>
        <dbReference type="SAM" id="MobiDB-lite"/>
    </source>
</evidence>
<dbReference type="EMBL" id="CAXAMM010002448">
    <property type="protein sequence ID" value="CAK8996203.1"/>
    <property type="molecule type" value="Genomic_DNA"/>
</dbReference>
<dbReference type="Proteomes" id="UP001642464">
    <property type="component" value="Unassembled WGS sequence"/>
</dbReference>
<comment type="caution">
    <text evidence="3">The sequence shown here is derived from an EMBL/GenBank/DDBJ whole genome shotgun (WGS) entry which is preliminary data.</text>
</comment>
<feature type="region of interest" description="Disordered" evidence="1">
    <location>
        <begin position="1"/>
        <end position="20"/>
    </location>
</feature>
<evidence type="ECO:0000313" key="4">
    <source>
        <dbReference type="Proteomes" id="UP001642464"/>
    </source>
</evidence>
<dbReference type="EMBL" id="CAXAMM010002459">
    <property type="protein sequence ID" value="CAK8996255.1"/>
    <property type="molecule type" value="Genomic_DNA"/>
</dbReference>